<evidence type="ECO:0008006" key="10">
    <source>
        <dbReference type="Google" id="ProtNLM"/>
    </source>
</evidence>
<feature type="transmembrane region" description="Helical" evidence="7">
    <location>
        <begin position="195"/>
        <end position="212"/>
    </location>
</feature>
<keyword evidence="2" id="KW-1003">Cell membrane</keyword>
<keyword evidence="4 7" id="KW-0812">Transmembrane</keyword>
<dbReference type="PANTHER" id="PTHR30589">
    <property type="entry name" value="PROLIPOPROTEIN DIACYLGLYCERYL TRANSFERASE"/>
    <property type="match status" value="1"/>
</dbReference>
<comment type="similarity">
    <text evidence="1">Belongs to the Lgt family.</text>
</comment>
<dbReference type="GO" id="GO:0008961">
    <property type="term" value="F:phosphatidylglycerol-prolipoprotein diacylglyceryl transferase activity"/>
    <property type="evidence" value="ECO:0007669"/>
    <property type="project" value="InterPro"/>
</dbReference>
<evidence type="ECO:0000256" key="2">
    <source>
        <dbReference type="ARBA" id="ARBA00022475"/>
    </source>
</evidence>
<dbReference type="EMBL" id="LJCR01000139">
    <property type="protein sequence ID" value="KPV53979.1"/>
    <property type="molecule type" value="Genomic_DNA"/>
</dbReference>
<evidence type="ECO:0000256" key="4">
    <source>
        <dbReference type="ARBA" id="ARBA00022692"/>
    </source>
</evidence>
<reference evidence="8 9" key="1">
    <citation type="submission" date="2015-09" db="EMBL/GenBank/DDBJ databases">
        <title>Draft genome sequence of Kouleothrix aurantiaca JCM 19913.</title>
        <authorList>
            <person name="Hemp J."/>
        </authorList>
    </citation>
    <scope>NUCLEOTIDE SEQUENCE [LARGE SCALE GENOMIC DNA]</scope>
    <source>
        <strain evidence="8 9">COM-B</strain>
    </source>
</reference>
<evidence type="ECO:0000256" key="5">
    <source>
        <dbReference type="ARBA" id="ARBA00022989"/>
    </source>
</evidence>
<feature type="transmembrane region" description="Helical" evidence="7">
    <location>
        <begin position="218"/>
        <end position="240"/>
    </location>
</feature>
<dbReference type="GO" id="GO:0005886">
    <property type="term" value="C:plasma membrane"/>
    <property type="evidence" value="ECO:0007669"/>
    <property type="project" value="InterPro"/>
</dbReference>
<evidence type="ECO:0000256" key="7">
    <source>
        <dbReference type="SAM" id="Phobius"/>
    </source>
</evidence>
<dbReference type="Proteomes" id="UP000050509">
    <property type="component" value="Unassembled WGS sequence"/>
</dbReference>
<dbReference type="Pfam" id="PF01790">
    <property type="entry name" value="LGT"/>
    <property type="match status" value="1"/>
</dbReference>
<feature type="transmembrane region" description="Helical" evidence="7">
    <location>
        <begin position="88"/>
        <end position="107"/>
    </location>
</feature>
<gene>
    <name evidence="8" type="ORF">SE17_06510</name>
</gene>
<feature type="transmembrane region" description="Helical" evidence="7">
    <location>
        <begin position="45"/>
        <end position="68"/>
    </location>
</feature>
<dbReference type="AlphaFoldDB" id="A0A0P9DE63"/>
<name>A0A0P9DE63_9CHLR</name>
<dbReference type="PATRIC" id="fig|186479.3.peg.1623"/>
<dbReference type="PANTHER" id="PTHR30589:SF0">
    <property type="entry name" value="PHOSPHATIDYLGLYCEROL--PROLIPOPROTEIN DIACYLGLYCERYL TRANSFERASE"/>
    <property type="match status" value="1"/>
</dbReference>
<keyword evidence="3" id="KW-0808">Transferase</keyword>
<accession>A0A0P9DE63</accession>
<evidence type="ECO:0000256" key="3">
    <source>
        <dbReference type="ARBA" id="ARBA00022679"/>
    </source>
</evidence>
<organism evidence="8 9">
    <name type="scientific">Kouleothrix aurantiaca</name>
    <dbReference type="NCBI Taxonomy" id="186479"/>
    <lineage>
        <taxon>Bacteria</taxon>
        <taxon>Bacillati</taxon>
        <taxon>Chloroflexota</taxon>
        <taxon>Chloroflexia</taxon>
        <taxon>Chloroflexales</taxon>
        <taxon>Roseiflexineae</taxon>
        <taxon>Roseiflexaceae</taxon>
        <taxon>Kouleothrix</taxon>
    </lineage>
</organism>
<keyword evidence="5 7" id="KW-1133">Transmembrane helix</keyword>
<dbReference type="GO" id="GO:0042158">
    <property type="term" value="P:lipoprotein biosynthetic process"/>
    <property type="evidence" value="ECO:0007669"/>
    <property type="project" value="InterPro"/>
</dbReference>
<evidence type="ECO:0000256" key="1">
    <source>
        <dbReference type="ARBA" id="ARBA00007150"/>
    </source>
</evidence>
<keyword evidence="6 7" id="KW-0472">Membrane</keyword>
<evidence type="ECO:0000313" key="8">
    <source>
        <dbReference type="EMBL" id="KPV53979.1"/>
    </source>
</evidence>
<evidence type="ECO:0000256" key="6">
    <source>
        <dbReference type="ARBA" id="ARBA00023136"/>
    </source>
</evidence>
<evidence type="ECO:0000313" key="9">
    <source>
        <dbReference type="Proteomes" id="UP000050509"/>
    </source>
</evidence>
<proteinExistence type="inferred from homology"/>
<dbReference type="InterPro" id="IPR001640">
    <property type="entry name" value="Lgt"/>
</dbReference>
<protein>
    <recommendedName>
        <fullName evidence="10">Diacylglyceryl transferase</fullName>
    </recommendedName>
</protein>
<sequence length="252" mass="26824">MHPILFHIAGMPIYAHGFFLLLGMLVGLLMLVLEARRRRWPKEELVPIALAAFVGGMIGARLSILFFLGRSTAPVVLNMYTLFDPRVGPGSIMGGLIGAYIGGYIASRIIGKAGCACDAFAPAIALGTAVGRLGDYLAAEDGLGKASTLPWAVPAPGVDYLVHPTPLYDAGFNLIWFGVLMLLRDHPAMQNGNLLKLGLAGYAVFRFLVEFVRNNPVVALGLTGPQLACLLLLGALAIYYGRHLRAARPAAA</sequence>
<keyword evidence="9" id="KW-1185">Reference proteome</keyword>
<comment type="caution">
    <text evidence="8">The sequence shown here is derived from an EMBL/GenBank/DDBJ whole genome shotgun (WGS) entry which is preliminary data.</text>
</comment>
<feature type="transmembrane region" description="Helical" evidence="7">
    <location>
        <begin position="13"/>
        <end position="33"/>
    </location>
</feature>